<dbReference type="Gene3D" id="3.30.230.10">
    <property type="match status" value="1"/>
</dbReference>
<dbReference type="InterPro" id="IPR014721">
    <property type="entry name" value="Ribsml_uS5_D2-typ_fold_subgr"/>
</dbReference>
<keyword evidence="6" id="KW-0418">Kinase</keyword>
<dbReference type="Pfam" id="PF00288">
    <property type="entry name" value="GHMP_kinases_N"/>
    <property type="match status" value="1"/>
</dbReference>
<accession>A0A6V7NTA3</accession>
<comment type="subcellular location">
    <subcellularLocation>
        <location evidence="1">Cytoplasm</location>
    </subcellularLocation>
</comment>
<dbReference type="InterPro" id="IPR020568">
    <property type="entry name" value="Ribosomal_Su5_D2-typ_SF"/>
</dbReference>
<evidence type="ECO:0000256" key="7">
    <source>
        <dbReference type="ARBA" id="ARBA00022840"/>
    </source>
</evidence>
<keyword evidence="7" id="KW-0067">ATP-binding</keyword>
<dbReference type="PRINTS" id="PR00959">
    <property type="entry name" value="MEVGALKINASE"/>
</dbReference>
<feature type="domain" description="GHMP kinase N-terminal" evidence="9">
    <location>
        <begin position="112"/>
        <end position="199"/>
    </location>
</feature>
<evidence type="ECO:0000256" key="1">
    <source>
        <dbReference type="ARBA" id="ARBA00004496"/>
    </source>
</evidence>
<proteinExistence type="inferred from homology"/>
<evidence type="ECO:0000256" key="8">
    <source>
        <dbReference type="ARBA" id="ARBA00029438"/>
    </source>
</evidence>
<sequence>MEVRARAPGKIILSREHAVVHGSTAVAAAIDLYTHVSFRLLPPSALSWPSSRLKETFSFEAIGPPLSPTPRPCSPEHSKLIASLVEEQNIPEAKIWLCSGIHAFLYLYTSIHGFKPGKVVISSELPLGSGLGSSAAFCVSLSGALLALSDAFSIDRQTNGWLELELSELELVNKWAFKGEKIIHGKPSGIDNTVSTFGGILFTEF</sequence>
<evidence type="ECO:0000256" key="5">
    <source>
        <dbReference type="ARBA" id="ARBA00022741"/>
    </source>
</evidence>
<dbReference type="SUPFAM" id="SSF54211">
    <property type="entry name" value="Ribosomal protein S5 domain 2-like"/>
    <property type="match status" value="1"/>
</dbReference>
<protein>
    <recommendedName>
        <fullName evidence="3">mevalonate kinase</fullName>
        <ecNumber evidence="3">2.7.1.36</ecNumber>
    </recommendedName>
</protein>
<name>A0A6V7NTA3_ANACO</name>
<comment type="pathway">
    <text evidence="8">Isoprenoid biosynthesis; isopentenyl diphosphate biosynthesis via mevalonate pathway; isopentenyl diphosphate from (R)-mevalonate: step 1/3.</text>
</comment>
<evidence type="ECO:0000259" key="9">
    <source>
        <dbReference type="Pfam" id="PF00288"/>
    </source>
</evidence>
<evidence type="ECO:0000256" key="6">
    <source>
        <dbReference type="ARBA" id="ARBA00022777"/>
    </source>
</evidence>
<dbReference type="PANTHER" id="PTHR43290:SF2">
    <property type="entry name" value="MEVALONATE KINASE"/>
    <property type="match status" value="1"/>
</dbReference>
<dbReference type="GO" id="GO:0005829">
    <property type="term" value="C:cytosol"/>
    <property type="evidence" value="ECO:0007669"/>
    <property type="project" value="TreeGrafter"/>
</dbReference>
<comment type="similarity">
    <text evidence="2">Belongs to the GHMP kinase family. Mevalonate kinase subfamily.</text>
</comment>
<evidence type="ECO:0000313" key="10">
    <source>
        <dbReference type="EMBL" id="CAD1821823.1"/>
    </source>
</evidence>
<dbReference type="PANTHER" id="PTHR43290">
    <property type="entry name" value="MEVALONATE KINASE"/>
    <property type="match status" value="1"/>
</dbReference>
<reference evidence="10" key="1">
    <citation type="submission" date="2020-07" db="EMBL/GenBank/DDBJ databases">
        <authorList>
            <person name="Lin J."/>
        </authorList>
    </citation>
    <scope>NUCLEOTIDE SEQUENCE</scope>
</reference>
<dbReference type="PROSITE" id="PS00627">
    <property type="entry name" value="GHMP_KINASES_ATP"/>
    <property type="match status" value="1"/>
</dbReference>
<organism evidence="10">
    <name type="scientific">Ananas comosus var. bracteatus</name>
    <name type="common">red pineapple</name>
    <dbReference type="NCBI Taxonomy" id="296719"/>
    <lineage>
        <taxon>Eukaryota</taxon>
        <taxon>Viridiplantae</taxon>
        <taxon>Streptophyta</taxon>
        <taxon>Embryophyta</taxon>
        <taxon>Tracheophyta</taxon>
        <taxon>Spermatophyta</taxon>
        <taxon>Magnoliopsida</taxon>
        <taxon>Liliopsida</taxon>
        <taxon>Poales</taxon>
        <taxon>Bromeliaceae</taxon>
        <taxon>Bromelioideae</taxon>
        <taxon>Ananas</taxon>
    </lineage>
</organism>
<evidence type="ECO:0000256" key="3">
    <source>
        <dbReference type="ARBA" id="ARBA00012103"/>
    </source>
</evidence>
<dbReference type="AlphaFoldDB" id="A0A6V7NTA3"/>
<keyword evidence="5" id="KW-0547">Nucleotide-binding</keyword>
<dbReference type="EC" id="2.7.1.36" evidence="3"/>
<dbReference type="InterPro" id="IPR006205">
    <property type="entry name" value="Mev_gal_kin"/>
</dbReference>
<dbReference type="GO" id="GO:0005524">
    <property type="term" value="F:ATP binding"/>
    <property type="evidence" value="ECO:0007669"/>
    <property type="project" value="UniProtKB-KW"/>
</dbReference>
<dbReference type="EMBL" id="LR862141">
    <property type="protein sequence ID" value="CAD1821823.1"/>
    <property type="molecule type" value="Genomic_DNA"/>
</dbReference>
<keyword evidence="4" id="KW-0808">Transferase</keyword>
<dbReference type="UniPathway" id="UPA00057">
    <property type="reaction ID" value="UER00098"/>
</dbReference>
<evidence type="ECO:0000256" key="2">
    <source>
        <dbReference type="ARBA" id="ARBA00006495"/>
    </source>
</evidence>
<dbReference type="GO" id="GO:0004496">
    <property type="term" value="F:mevalonate kinase activity"/>
    <property type="evidence" value="ECO:0007669"/>
    <property type="project" value="UniProtKB-EC"/>
</dbReference>
<dbReference type="InterPro" id="IPR006204">
    <property type="entry name" value="GHMP_kinase_N_dom"/>
</dbReference>
<evidence type="ECO:0000256" key="4">
    <source>
        <dbReference type="ARBA" id="ARBA00022679"/>
    </source>
</evidence>
<dbReference type="InterPro" id="IPR006203">
    <property type="entry name" value="GHMP_knse_ATP-bd_CS"/>
</dbReference>
<dbReference type="GO" id="GO:0019287">
    <property type="term" value="P:isopentenyl diphosphate biosynthetic process, mevalonate pathway"/>
    <property type="evidence" value="ECO:0007669"/>
    <property type="project" value="UniProtKB-UniPathway"/>
</dbReference>
<gene>
    <name evidence="10" type="ORF">CB5_LOCUS5034</name>
</gene>